<dbReference type="InterPro" id="IPR012286">
    <property type="entry name" value="Tetrahaem_cytochrome"/>
</dbReference>
<dbReference type="SUPFAM" id="SSF48695">
    <property type="entry name" value="Multiheme cytochromes"/>
    <property type="match status" value="3"/>
</dbReference>
<feature type="chain" id="PRO_5012642247" evidence="9">
    <location>
        <begin position="18"/>
        <end position="517"/>
    </location>
</feature>
<accession>A0A1W6N211</accession>
<evidence type="ECO:0000313" key="11">
    <source>
        <dbReference type="EMBL" id="ARN83855.1"/>
    </source>
</evidence>
<evidence type="ECO:0000259" key="10">
    <source>
        <dbReference type="Pfam" id="PF14537"/>
    </source>
</evidence>
<dbReference type="GO" id="GO:0030313">
    <property type="term" value="C:cell envelope"/>
    <property type="evidence" value="ECO:0007669"/>
    <property type="project" value="UniProtKB-SubCell"/>
</dbReference>
<evidence type="ECO:0000256" key="4">
    <source>
        <dbReference type="ARBA" id="ARBA00022617"/>
    </source>
</evidence>
<evidence type="ECO:0000256" key="5">
    <source>
        <dbReference type="ARBA" id="ARBA00022723"/>
    </source>
</evidence>
<evidence type="ECO:0000313" key="12">
    <source>
        <dbReference type="Proteomes" id="UP000193978"/>
    </source>
</evidence>
<keyword evidence="8" id="KW-0408">Iron</keyword>
<dbReference type="Pfam" id="PF14537">
    <property type="entry name" value="Cytochrom_c3_2"/>
    <property type="match status" value="1"/>
</dbReference>
<evidence type="ECO:0000256" key="7">
    <source>
        <dbReference type="ARBA" id="ARBA00022982"/>
    </source>
</evidence>
<evidence type="ECO:0000256" key="3">
    <source>
        <dbReference type="ARBA" id="ARBA00022448"/>
    </source>
</evidence>
<dbReference type="Gene3D" id="3.90.10.10">
    <property type="entry name" value="Cytochrome C3"/>
    <property type="match status" value="6"/>
</dbReference>
<keyword evidence="6 9" id="KW-0732">Signal</keyword>
<keyword evidence="12" id="KW-1185">Reference proteome</keyword>
<evidence type="ECO:0000256" key="8">
    <source>
        <dbReference type="ARBA" id="ARBA00023004"/>
    </source>
</evidence>
<dbReference type="EMBL" id="CP019948">
    <property type="protein sequence ID" value="ARN83855.1"/>
    <property type="molecule type" value="Genomic_DNA"/>
</dbReference>
<comment type="subcellular location">
    <subcellularLocation>
        <location evidence="2">Cell envelope</location>
    </subcellularLocation>
</comment>
<protein>
    <submittedName>
        <fullName evidence="11">Cytochrome C</fullName>
    </submittedName>
</protein>
<reference evidence="11 12" key="1">
    <citation type="submission" date="2017-02" db="EMBL/GenBank/DDBJ databases">
        <authorList>
            <person name="Peterson S.W."/>
        </authorList>
    </citation>
    <scope>NUCLEOTIDE SEQUENCE [LARGE SCALE GENOMIC DNA]</scope>
    <source>
        <strain evidence="11 12">S285</strain>
    </source>
</reference>
<dbReference type="AlphaFoldDB" id="A0A1W6N211"/>
<keyword evidence="7" id="KW-0249">Electron transport</keyword>
<feature type="domain" description="Tetrahaem cytochrome" evidence="10">
    <location>
        <begin position="137"/>
        <end position="214"/>
    </location>
</feature>
<dbReference type="GO" id="GO:0046872">
    <property type="term" value="F:metal ion binding"/>
    <property type="evidence" value="ECO:0007669"/>
    <property type="project" value="UniProtKB-KW"/>
</dbReference>
<comment type="cofactor">
    <cofactor evidence="1">
        <name>heme c</name>
        <dbReference type="ChEBI" id="CHEBI:61717"/>
    </cofactor>
</comment>
<evidence type="ECO:0000256" key="1">
    <source>
        <dbReference type="ARBA" id="ARBA00001926"/>
    </source>
</evidence>
<dbReference type="InterPro" id="IPR036280">
    <property type="entry name" value="Multihaem_cyt_sf"/>
</dbReference>
<dbReference type="STRING" id="655015.B1812_20795"/>
<feature type="signal peptide" evidence="9">
    <location>
        <begin position="1"/>
        <end position="17"/>
    </location>
</feature>
<dbReference type="PANTHER" id="PTHR35038">
    <property type="entry name" value="DISSIMILATORY SULFITE REDUCTASE SIRA"/>
    <property type="match status" value="1"/>
</dbReference>
<name>A0A1W6N211_9HYPH</name>
<sequence length="517" mass="58273">MLLAALFLVGAARPAIAQSLLERLVTPGPLAESHAKVEKECNKCHEAFAGRAQSSLCIACHKNILEDRNAHKGYHGRQPEALTQECQHCHTEHKGRDADIMQLDRDRFDHDFTNYKLVDSHKSVACASCHEPRKPFHKASFQCFDCHKKNDPHKGRLGEKCDGCHSPTKWRETKSFDHSKTKFPLEAAHKTVACNACHSGEIYKDLTRTCVSCHRLQDAHRGRYGEKCETCHNEAKWKEARFDHNKTHFPLHGAHQKAKCDACHTGDLYKDKLSTNCVSCHQKQDPHKGQLGERCEQCHGDTDWGKDISFNHNLSKFPLIGKHAAVACEECHRTPLYRDTPLACEKCHADVVHRSRLGNNPRCASCHTPIAWSNWRYDHAREAHFPLVGEHARVLCEACHSKPGGSLKLPTACESCHKDRYHQGRLGAAARCGECHDARSWAHWRFDHGRQAGYPLTGAHARLKCETCHSTPNPVSLKLPTECGSCHRKDDPHMGSFGSACGRCHNTSNWREVNIRN</sequence>
<keyword evidence="3" id="KW-0813">Transport</keyword>
<evidence type="ECO:0000256" key="9">
    <source>
        <dbReference type="SAM" id="SignalP"/>
    </source>
</evidence>
<organism evidence="11 12">
    <name type="scientific">Methylocystis bryophila</name>
    <dbReference type="NCBI Taxonomy" id="655015"/>
    <lineage>
        <taxon>Bacteria</taxon>
        <taxon>Pseudomonadati</taxon>
        <taxon>Pseudomonadota</taxon>
        <taxon>Alphaproteobacteria</taxon>
        <taxon>Hyphomicrobiales</taxon>
        <taxon>Methylocystaceae</taxon>
        <taxon>Methylocystis</taxon>
    </lineage>
</organism>
<evidence type="ECO:0000256" key="2">
    <source>
        <dbReference type="ARBA" id="ARBA00004196"/>
    </source>
</evidence>
<gene>
    <name evidence="11" type="ORF">B1812_20795</name>
</gene>
<evidence type="ECO:0000256" key="6">
    <source>
        <dbReference type="ARBA" id="ARBA00022729"/>
    </source>
</evidence>
<dbReference type="Proteomes" id="UP000193978">
    <property type="component" value="Chromosome"/>
</dbReference>
<dbReference type="InterPro" id="IPR051829">
    <property type="entry name" value="Multiheme_Cytochr_ET"/>
</dbReference>
<proteinExistence type="predicted"/>
<keyword evidence="5" id="KW-0479">Metal-binding</keyword>
<keyword evidence="4" id="KW-0349">Heme</keyword>
<dbReference type="PANTHER" id="PTHR35038:SF8">
    <property type="entry name" value="C-TYPE POLYHEME CYTOCHROME OMCC"/>
    <property type="match status" value="1"/>
</dbReference>
<dbReference type="KEGG" id="mbry:B1812_20795"/>